<organism evidence="3 4">
    <name type="scientific">Ceutorhynchus assimilis</name>
    <name type="common">cabbage seed weevil</name>
    <dbReference type="NCBI Taxonomy" id="467358"/>
    <lineage>
        <taxon>Eukaryota</taxon>
        <taxon>Metazoa</taxon>
        <taxon>Ecdysozoa</taxon>
        <taxon>Arthropoda</taxon>
        <taxon>Hexapoda</taxon>
        <taxon>Insecta</taxon>
        <taxon>Pterygota</taxon>
        <taxon>Neoptera</taxon>
        <taxon>Endopterygota</taxon>
        <taxon>Coleoptera</taxon>
        <taxon>Polyphaga</taxon>
        <taxon>Cucujiformia</taxon>
        <taxon>Curculionidae</taxon>
        <taxon>Ceutorhynchinae</taxon>
        <taxon>Ceutorhynchus</taxon>
    </lineage>
</organism>
<gene>
    <name evidence="3" type="ORF">CEUTPL_LOCUS13814</name>
</gene>
<name>A0A9N9MZ87_9CUCU</name>
<feature type="compositionally biased region" description="Low complexity" evidence="1">
    <location>
        <begin position="1"/>
        <end position="29"/>
    </location>
</feature>
<accession>A0A9N9MZ87</accession>
<feature type="region of interest" description="Disordered" evidence="1">
    <location>
        <begin position="299"/>
        <end position="342"/>
    </location>
</feature>
<dbReference type="AlphaFoldDB" id="A0A9N9MZ87"/>
<feature type="region of interest" description="Disordered" evidence="1">
    <location>
        <begin position="149"/>
        <end position="169"/>
    </location>
</feature>
<keyword evidence="4" id="KW-1185">Reference proteome</keyword>
<dbReference type="Proteomes" id="UP001152799">
    <property type="component" value="Chromosome 9"/>
</dbReference>
<feature type="region of interest" description="Disordered" evidence="1">
    <location>
        <begin position="183"/>
        <end position="207"/>
    </location>
</feature>
<feature type="domain" description="DUF7869" evidence="2">
    <location>
        <begin position="638"/>
        <end position="783"/>
    </location>
</feature>
<evidence type="ECO:0000256" key="1">
    <source>
        <dbReference type="SAM" id="MobiDB-lite"/>
    </source>
</evidence>
<dbReference type="Pfam" id="PF25273">
    <property type="entry name" value="DUF7869"/>
    <property type="match status" value="1"/>
</dbReference>
<evidence type="ECO:0000259" key="2">
    <source>
        <dbReference type="Pfam" id="PF25273"/>
    </source>
</evidence>
<proteinExistence type="predicted"/>
<feature type="compositionally biased region" description="Polar residues" evidence="1">
    <location>
        <begin position="183"/>
        <end position="192"/>
    </location>
</feature>
<sequence length="885" mass="103902">MSFSSSSSSSSLSSSPPSSSRQTLDSLSSEAVKKTKILHSSCDIPNKRKFEELRKSIVTYHANKCFYNYQSQPWDEEGHMKMHEDMSKAENYDAATRKYWSRIQDETNYNKIYFNQYKNVQNTNKRFKNYSKNNKQLINAISVKNGISEPNPEITNEENKQVVSENEEKEYTGLQVATTIIPTRTGSDNYSGNEEAMEDRTSDTSQNQEFVISPFFEEQRKENPQVLQETRIDIDNLEKNDFQKDFKKNEDENNFQLLQLADEERKENIEPEIDENTNQANYSERKDDQELLMFYSDDSVADPDFDDRSSSNEESSSDSDQTSRKKNDIISQTEESIEVKKGKKRKRDMDRWVTLSSKKLRNTEDERTIIFNNYWQMGDLHRQRDFIAASMIKVEPKYRYVKEGSCRKANNAFFFEKDGKRLRVCKVFFMNTLDINHRVIRTVVEKKLNFSTSIVSEDLRGKHNNHKQIDEQIKNGARQHIRSIPKIPSHYCRADSQRDYIDGSKTIAQIYRDYVNERSQRNEQHVNYVMFYRIFTEEFNLSFFTPKKDQCEQCVGYQNALNKDKDDLKESYDRHLVEKDLARKDKKIDKEESSCSTIVTCFDLQAVFQCPKGDISVFYYKSKFLNLTFYELKTNDVTCFVWHEGEAERGVNEIGSCVLRYIEEKALSTEEELEFIFYTDNCSGQQKNKFMIHLYQYAIQEFANIKSITHKFLIKGHTQNEGDSAHSMIEREVKRVLKSGPIYTPDNFISIIRSAKKTGRPYKVIEMTHENFYNIKGLTGSGQESFKNKDKETVKTSEIKVMKMTREAPCSFFYKTSYMEEELKEVDTQSKKKSLRGTSKNNDRLILQPAYSKKRSLPENKKKDLLDLIKHNHIPKFYAHFYNDL</sequence>
<evidence type="ECO:0000313" key="3">
    <source>
        <dbReference type="EMBL" id="CAG9773423.1"/>
    </source>
</evidence>
<feature type="region of interest" description="Disordered" evidence="1">
    <location>
        <begin position="262"/>
        <end position="284"/>
    </location>
</feature>
<evidence type="ECO:0000313" key="4">
    <source>
        <dbReference type="Proteomes" id="UP001152799"/>
    </source>
</evidence>
<reference evidence="3" key="1">
    <citation type="submission" date="2022-01" db="EMBL/GenBank/DDBJ databases">
        <authorList>
            <person name="King R."/>
        </authorList>
    </citation>
    <scope>NUCLEOTIDE SEQUENCE</scope>
</reference>
<protein>
    <recommendedName>
        <fullName evidence="2">DUF7869 domain-containing protein</fullName>
    </recommendedName>
</protein>
<dbReference type="PANTHER" id="PTHR10773:SF19">
    <property type="match status" value="1"/>
</dbReference>
<dbReference type="InterPro" id="IPR057191">
    <property type="entry name" value="DUF7869"/>
</dbReference>
<dbReference type="PANTHER" id="PTHR10773">
    <property type="entry name" value="DNA-DIRECTED RNA POLYMERASES I, II, AND III SUBUNIT RPABC2"/>
    <property type="match status" value="1"/>
</dbReference>
<dbReference type="EMBL" id="OU892285">
    <property type="protein sequence ID" value="CAG9773423.1"/>
    <property type="molecule type" value="Genomic_DNA"/>
</dbReference>
<feature type="region of interest" description="Disordered" evidence="1">
    <location>
        <begin position="1"/>
        <end position="31"/>
    </location>
</feature>
<dbReference type="OrthoDB" id="434783at2759"/>